<dbReference type="SUPFAM" id="SSF48179">
    <property type="entry name" value="6-phosphogluconate dehydrogenase C-terminal domain-like"/>
    <property type="match status" value="1"/>
</dbReference>
<dbReference type="InterPro" id="IPR001732">
    <property type="entry name" value="UDP-Glc/GDP-Man_DH_N"/>
</dbReference>
<dbReference type="PIRSF" id="PIRSF500136">
    <property type="entry name" value="UDP_ManNAc_DH"/>
    <property type="match status" value="1"/>
</dbReference>
<reference evidence="6" key="1">
    <citation type="journal article" date="2019" name="Int. J. Syst. Evol. Microbiol.">
        <title>The Global Catalogue of Microorganisms (GCM) 10K type strain sequencing project: providing services to taxonomists for standard genome sequencing and annotation.</title>
        <authorList>
            <consortium name="The Broad Institute Genomics Platform"/>
            <consortium name="The Broad Institute Genome Sequencing Center for Infectious Disease"/>
            <person name="Wu L."/>
            <person name="Ma J."/>
        </authorList>
    </citation>
    <scope>NUCLEOTIDE SEQUENCE [LARGE SCALE GENOMIC DNA]</scope>
    <source>
        <strain evidence="6">KLKA75</strain>
    </source>
</reference>
<dbReference type="Pfam" id="PF03721">
    <property type="entry name" value="UDPG_MGDP_dh_N"/>
    <property type="match status" value="1"/>
</dbReference>
<keyword evidence="6" id="KW-1185">Reference proteome</keyword>
<dbReference type="RefSeq" id="WP_378258910.1">
    <property type="nucleotide sequence ID" value="NZ_JBHSIT010000007.1"/>
</dbReference>
<dbReference type="InterPro" id="IPR008927">
    <property type="entry name" value="6-PGluconate_DH-like_C_sf"/>
</dbReference>
<protein>
    <submittedName>
        <fullName evidence="5">Nucleotide sugar dehydrogenase</fullName>
    </submittedName>
</protein>
<keyword evidence="2" id="KW-0520">NAD</keyword>
<dbReference type="InterPro" id="IPR028359">
    <property type="entry name" value="UDP_ManNAc/GlcNAc_DH"/>
</dbReference>
<evidence type="ECO:0000259" key="4">
    <source>
        <dbReference type="SMART" id="SM00984"/>
    </source>
</evidence>
<proteinExistence type="inferred from homology"/>
<dbReference type="InterPro" id="IPR036220">
    <property type="entry name" value="UDP-Glc/GDP-Man_DH_C_sf"/>
</dbReference>
<dbReference type="InterPro" id="IPR014027">
    <property type="entry name" value="UDP-Glc/GDP-Man_DH_C"/>
</dbReference>
<dbReference type="Pfam" id="PF03720">
    <property type="entry name" value="UDPG_MGDP_dh_C"/>
    <property type="match status" value="1"/>
</dbReference>
<dbReference type="PANTHER" id="PTHR43491:SF1">
    <property type="entry name" value="UDP-N-ACETYL-D-MANNOSAMINE DEHYDROGENASE"/>
    <property type="match status" value="1"/>
</dbReference>
<dbReference type="SUPFAM" id="SSF52413">
    <property type="entry name" value="UDP-glucose/GDP-mannose dehydrogenase C-terminal domain"/>
    <property type="match status" value="1"/>
</dbReference>
<comment type="caution">
    <text evidence="5">The sequence shown here is derived from an EMBL/GenBank/DDBJ whole genome shotgun (WGS) entry which is preliminary data.</text>
</comment>
<evidence type="ECO:0000256" key="3">
    <source>
        <dbReference type="PIRNR" id="PIRNR000124"/>
    </source>
</evidence>
<evidence type="ECO:0000313" key="5">
    <source>
        <dbReference type="EMBL" id="MFC4910506.1"/>
    </source>
</evidence>
<dbReference type="Gene3D" id="3.40.50.720">
    <property type="entry name" value="NAD(P)-binding Rossmann-like Domain"/>
    <property type="match status" value="2"/>
</dbReference>
<evidence type="ECO:0000313" key="6">
    <source>
        <dbReference type="Proteomes" id="UP001595872"/>
    </source>
</evidence>
<dbReference type="InterPro" id="IPR036291">
    <property type="entry name" value="NAD(P)-bd_dom_sf"/>
</dbReference>
<comment type="similarity">
    <text evidence="3">Belongs to the UDP-glucose/GDP-mannose dehydrogenase family.</text>
</comment>
<dbReference type="Pfam" id="PF00984">
    <property type="entry name" value="UDPG_MGDP_dh"/>
    <property type="match status" value="1"/>
</dbReference>
<keyword evidence="1" id="KW-0560">Oxidoreductase</keyword>
<dbReference type="PANTHER" id="PTHR43491">
    <property type="entry name" value="UDP-N-ACETYL-D-MANNOSAMINE DEHYDROGENASE"/>
    <property type="match status" value="1"/>
</dbReference>
<dbReference type="InterPro" id="IPR017476">
    <property type="entry name" value="UDP-Glc/GDP-Man"/>
</dbReference>
<sequence>MDLVVIGLGYVGLPLVREACRAGLRVGGHDRDERVVAGLASGSSHVDDVSDAEVAEMLAAGFTPTLSDEVLQDARAVVICVPTPLSAEGGPDLTAVRGAAATIAKRLTRGTLVVLESTTYPGTTEEVVRPILEESGLVAGEDFHLAFSPERIDPGNPVYGVRNTPKIVGGLTPACASAAAAFYGKFVERVVQAKGTREAEMAKLLENTYRHVNIALVNEMAVFCHELGIDLWDAIDCAATKPFGFQAFRPGPGVGGHCIPIDPNYLSYKVRSLGYPFRFVELAQEINDRMPRYVAERAQQLLNREGRALKGARVLLLGVTYKADIADQRESPARPVARRLLRLGADVAFHDPYVASWQVDGADVPAAEGELADALAAADLAIVLADHSAYDPALLARHARLLFDTRGRTRAHAGAGTELL</sequence>
<dbReference type="Proteomes" id="UP001595872">
    <property type="component" value="Unassembled WGS sequence"/>
</dbReference>
<name>A0ABV9U4K7_9ACTN</name>
<dbReference type="SMART" id="SM00984">
    <property type="entry name" value="UDPG_MGDP_dh_C"/>
    <property type="match status" value="1"/>
</dbReference>
<gene>
    <name evidence="5" type="ORF">ACFPCY_24545</name>
</gene>
<organism evidence="5 6">
    <name type="scientific">Actinomadura gamaensis</name>
    <dbReference type="NCBI Taxonomy" id="1763541"/>
    <lineage>
        <taxon>Bacteria</taxon>
        <taxon>Bacillati</taxon>
        <taxon>Actinomycetota</taxon>
        <taxon>Actinomycetes</taxon>
        <taxon>Streptosporangiales</taxon>
        <taxon>Thermomonosporaceae</taxon>
        <taxon>Actinomadura</taxon>
    </lineage>
</organism>
<accession>A0ABV9U4K7</accession>
<feature type="domain" description="UDP-glucose/GDP-mannose dehydrogenase C-terminal" evidence="4">
    <location>
        <begin position="315"/>
        <end position="411"/>
    </location>
</feature>
<dbReference type="EMBL" id="JBHSIT010000007">
    <property type="protein sequence ID" value="MFC4910506.1"/>
    <property type="molecule type" value="Genomic_DNA"/>
</dbReference>
<dbReference type="SUPFAM" id="SSF51735">
    <property type="entry name" value="NAD(P)-binding Rossmann-fold domains"/>
    <property type="match status" value="1"/>
</dbReference>
<dbReference type="InterPro" id="IPR014026">
    <property type="entry name" value="UDP-Glc/GDP-Man_DH_dimer"/>
</dbReference>
<dbReference type="PIRSF" id="PIRSF000124">
    <property type="entry name" value="UDPglc_GDPman_dh"/>
    <property type="match status" value="1"/>
</dbReference>
<evidence type="ECO:0000256" key="2">
    <source>
        <dbReference type="ARBA" id="ARBA00023027"/>
    </source>
</evidence>
<dbReference type="NCBIfam" id="TIGR03026">
    <property type="entry name" value="NDP-sugDHase"/>
    <property type="match status" value="1"/>
</dbReference>
<evidence type="ECO:0000256" key="1">
    <source>
        <dbReference type="ARBA" id="ARBA00023002"/>
    </source>
</evidence>